<dbReference type="InterPro" id="IPR009279">
    <property type="entry name" value="Portal_Mu"/>
</dbReference>
<gene>
    <name evidence="1" type="ORF">SAMN05660652_03601</name>
</gene>
<evidence type="ECO:0000313" key="2">
    <source>
        <dbReference type="Proteomes" id="UP000198607"/>
    </source>
</evidence>
<proteinExistence type="predicted"/>
<dbReference type="Proteomes" id="UP000198607">
    <property type="component" value="Unassembled WGS sequence"/>
</dbReference>
<protein>
    <submittedName>
        <fullName evidence="1">Mu-like prophage protein gp29</fullName>
    </submittedName>
</protein>
<dbReference type="OrthoDB" id="9802690at2"/>
<accession>A0A1G8LCF8</accession>
<dbReference type="STRING" id="83767.SAMN05660652_03601"/>
<sequence>MNKIVDQYGIPFDKGLLKEVQTSRVASLQNEYLTGMLDGLTPARLANTLRAADNGDLFAQHRLFSDMEERDAHIAAEMGKRKLAPLSLDWTIVPPRNASAAEKAHTEWLLEVLTDAVDPIEDLMIALMDGVGHGFAPVELEWRSEGSEWLPAYFPRPQEWFQLDQARRNIRLRDMSVDGAPLAPFGWVFHTHGKAKTGYQGRLGLHRTLSWSFLYKSYAIGDFAELLETFGLPIITGKYYAGANDEEKASLLRAVVALGHDARAIMPADMQIEIEKVTAGGDSSGHLSLVDWCERSQSKVILGQTMSAESKSSGIGSGNADLHREVRRDILVADVREIAGTITRDLLYPLIALNRGNIDGLRRCPRLVFDTGEPEDIKLLAESLPPLVNIGMQIPTDWAHDKLKIPVPTDGQAVLTPQKTQPTPPTPPASLAAMAAAGGAASPAAELSDQLSASATPTVEDLLTALSRIVQEAPDLATLQRTLLEAYGHLDTADLTRHMAAAFALAELRGMADVRDEAGQ</sequence>
<reference evidence="1 2" key="1">
    <citation type="submission" date="2016-10" db="EMBL/GenBank/DDBJ databases">
        <authorList>
            <person name="de Groot N.N."/>
        </authorList>
    </citation>
    <scope>NUCLEOTIDE SEQUENCE [LARGE SCALE GENOMIC DNA]</scope>
    <source>
        <strain evidence="1 2">DSM 5885</strain>
    </source>
</reference>
<dbReference type="EMBL" id="FNCY01000021">
    <property type="protein sequence ID" value="SDI53418.1"/>
    <property type="molecule type" value="Genomic_DNA"/>
</dbReference>
<keyword evidence="2" id="KW-1185">Reference proteome</keyword>
<dbReference type="RefSeq" id="WP_091939739.1">
    <property type="nucleotide sequence ID" value="NZ_FNCY01000021.1"/>
</dbReference>
<evidence type="ECO:0000313" key="1">
    <source>
        <dbReference type="EMBL" id="SDI53418.1"/>
    </source>
</evidence>
<dbReference type="AlphaFoldDB" id="A0A1G8LCF8"/>
<name>A0A1G8LCF8_9RHOO</name>
<organism evidence="1 2">
    <name type="scientific">Propionivibrio dicarboxylicus</name>
    <dbReference type="NCBI Taxonomy" id="83767"/>
    <lineage>
        <taxon>Bacteria</taxon>
        <taxon>Pseudomonadati</taxon>
        <taxon>Pseudomonadota</taxon>
        <taxon>Betaproteobacteria</taxon>
        <taxon>Rhodocyclales</taxon>
        <taxon>Rhodocyclaceae</taxon>
        <taxon>Propionivibrio</taxon>
    </lineage>
</organism>
<dbReference type="Pfam" id="PF06074">
    <property type="entry name" value="Portal_Mu"/>
    <property type="match status" value="1"/>
</dbReference>